<feature type="active site" description="Nucleophile" evidence="5">
    <location>
        <position position="38"/>
    </location>
</feature>
<dbReference type="InterPro" id="IPR015947">
    <property type="entry name" value="PUA-like_sf"/>
</dbReference>
<dbReference type="GO" id="GO:0003723">
    <property type="term" value="F:RNA binding"/>
    <property type="evidence" value="ECO:0007669"/>
    <property type="project" value="InterPro"/>
</dbReference>
<evidence type="ECO:0000256" key="4">
    <source>
        <dbReference type="ARBA" id="ARBA00023235"/>
    </source>
</evidence>
<organism evidence="6 7">
    <name type="scientific">Thermoanaerobacterium thermosaccharolyticum</name>
    <name type="common">Clostridium thermosaccharolyticum</name>
    <dbReference type="NCBI Taxonomy" id="1517"/>
    <lineage>
        <taxon>Bacteria</taxon>
        <taxon>Bacillati</taxon>
        <taxon>Bacillota</taxon>
        <taxon>Clostridia</taxon>
        <taxon>Thermoanaerobacterales</taxon>
        <taxon>Thermoanaerobacteraceae</taxon>
        <taxon>Thermoanaerobacterium</taxon>
    </lineage>
</organism>
<dbReference type="PANTHER" id="PTHR13767">
    <property type="entry name" value="TRNA-PSEUDOURIDINE SYNTHASE"/>
    <property type="match status" value="1"/>
</dbReference>
<evidence type="ECO:0000256" key="5">
    <source>
        <dbReference type="HAMAP-Rule" id="MF_01080"/>
    </source>
</evidence>
<dbReference type="Pfam" id="PF09157">
    <property type="entry name" value="TruB-C_2"/>
    <property type="match status" value="1"/>
</dbReference>
<evidence type="ECO:0000313" key="6">
    <source>
        <dbReference type="EMBL" id="AST59038.1"/>
    </source>
</evidence>
<dbReference type="GO" id="GO:0031119">
    <property type="term" value="P:tRNA pseudouridine synthesis"/>
    <property type="evidence" value="ECO:0007669"/>
    <property type="project" value="UniProtKB-UniRule"/>
</dbReference>
<evidence type="ECO:0000256" key="1">
    <source>
        <dbReference type="ARBA" id="ARBA00000385"/>
    </source>
</evidence>
<evidence type="ECO:0000313" key="7">
    <source>
        <dbReference type="Proteomes" id="UP000214975"/>
    </source>
</evidence>
<dbReference type="SUPFAM" id="SSF88697">
    <property type="entry name" value="PUA domain-like"/>
    <property type="match status" value="1"/>
</dbReference>
<reference evidence="6 7" key="1">
    <citation type="submission" date="2016-08" db="EMBL/GenBank/DDBJ databases">
        <title>A novel genetic cassette of butanologenic Thermoanaerobacterium thermosaccharolyticum that directly convert cellulose to butanol.</title>
        <authorList>
            <person name="Li T."/>
            <person name="He J."/>
        </authorList>
    </citation>
    <scope>NUCLEOTIDE SEQUENCE [LARGE SCALE GENOMIC DNA]</scope>
    <source>
        <strain evidence="6 7">TG57</strain>
    </source>
</reference>
<dbReference type="GO" id="GO:1990481">
    <property type="term" value="P:mRNA pseudouridine synthesis"/>
    <property type="evidence" value="ECO:0007669"/>
    <property type="project" value="TreeGrafter"/>
</dbReference>
<evidence type="ECO:0000256" key="2">
    <source>
        <dbReference type="ARBA" id="ARBA00005642"/>
    </source>
</evidence>
<dbReference type="CDD" id="cd02573">
    <property type="entry name" value="PseudoU_synth_EcTruB"/>
    <property type="match status" value="1"/>
</dbReference>
<dbReference type="GeneID" id="93864249"/>
<dbReference type="NCBIfam" id="TIGR00431">
    <property type="entry name" value="TruB"/>
    <property type="match status" value="1"/>
</dbReference>
<evidence type="ECO:0000256" key="3">
    <source>
        <dbReference type="ARBA" id="ARBA00022694"/>
    </source>
</evidence>
<protein>
    <recommendedName>
        <fullName evidence="5">tRNA pseudouridine synthase B</fullName>
        <ecNumber evidence="5">5.4.99.25</ecNumber>
    </recommendedName>
    <alternativeName>
        <fullName evidence="5">tRNA pseudouridine(55) synthase</fullName>
        <shortName evidence="5">Psi55 synthase</shortName>
    </alternativeName>
    <alternativeName>
        <fullName evidence="5">tRNA pseudouridylate synthase</fullName>
    </alternativeName>
    <alternativeName>
        <fullName evidence="5">tRNA-uridine isomerase</fullName>
    </alternativeName>
</protein>
<dbReference type="OMA" id="VDKPSGF"/>
<sequence length="289" mass="32635">MDGFLNVLKPPGMTSHDVVSFLRKKFNIKKIGHLGTLDPGAAGVLPICIGKATKLSQYVVSQSKTYRAEITFGFSTDSIDKFGNITNATPVKIFTIDRIQEVLTKFKGDILQVPPIYSAKKINGKKLYEYAREGKSIEIKASPICIYDIKLVSYDIPYRIMFDIKCSKGTYIRALVRDVCDKLNIAGYMSMLIRISVGPFSLENSYTLEDIKTDKYNMIEMSNVLPFPDVYLNNFDYKKIIHGRPIENNYLDVNSNFVKLYNPDNLFIGIGKVDSSKIYVERLLVGADD</sequence>
<dbReference type="RefSeq" id="WP_013297887.1">
    <property type="nucleotide sequence ID" value="NZ_CP016893.1"/>
</dbReference>
<dbReference type="Proteomes" id="UP000214975">
    <property type="component" value="Chromosome"/>
</dbReference>
<gene>
    <name evidence="5" type="primary">truB</name>
    <name evidence="6" type="ORF">Thert_03299</name>
</gene>
<dbReference type="InterPro" id="IPR014780">
    <property type="entry name" value="tRNA_psdUridine_synth_TruB"/>
</dbReference>
<dbReference type="EC" id="5.4.99.25" evidence="5"/>
<name>A0A223I2U3_THETR</name>
<dbReference type="AlphaFoldDB" id="A0A223I2U3"/>
<dbReference type="SUPFAM" id="SSF55120">
    <property type="entry name" value="Pseudouridine synthase"/>
    <property type="match status" value="1"/>
</dbReference>
<dbReference type="PANTHER" id="PTHR13767:SF2">
    <property type="entry name" value="PSEUDOURIDYLATE SYNTHASE TRUB1"/>
    <property type="match status" value="1"/>
</dbReference>
<comment type="function">
    <text evidence="5">Responsible for synthesis of pseudouridine from uracil-55 in the psi GC loop of transfer RNAs.</text>
</comment>
<dbReference type="InterPro" id="IPR015240">
    <property type="entry name" value="tRNA_sdUridine_synth_fam1_C"/>
</dbReference>
<proteinExistence type="inferred from homology"/>
<comment type="catalytic activity">
    <reaction evidence="1 5">
        <text>uridine(55) in tRNA = pseudouridine(55) in tRNA</text>
        <dbReference type="Rhea" id="RHEA:42532"/>
        <dbReference type="Rhea" id="RHEA-COMP:10101"/>
        <dbReference type="Rhea" id="RHEA-COMP:10102"/>
        <dbReference type="ChEBI" id="CHEBI:65314"/>
        <dbReference type="ChEBI" id="CHEBI:65315"/>
        <dbReference type="EC" id="5.4.99.25"/>
    </reaction>
</comment>
<dbReference type="GO" id="GO:0160148">
    <property type="term" value="F:tRNA pseudouridine(55) synthase activity"/>
    <property type="evidence" value="ECO:0007669"/>
    <property type="project" value="UniProtKB-EC"/>
</dbReference>
<dbReference type="Gene3D" id="3.30.2350.10">
    <property type="entry name" value="Pseudouridine synthase"/>
    <property type="match status" value="1"/>
</dbReference>
<keyword evidence="3 5" id="KW-0819">tRNA processing</keyword>
<comment type="similarity">
    <text evidence="2 5">Belongs to the pseudouridine synthase TruB family. Type 1 subfamily.</text>
</comment>
<dbReference type="EMBL" id="CP016893">
    <property type="protein sequence ID" value="AST59038.1"/>
    <property type="molecule type" value="Genomic_DNA"/>
</dbReference>
<dbReference type="InterPro" id="IPR002501">
    <property type="entry name" value="PsdUridine_synth_N"/>
</dbReference>
<dbReference type="HAMAP" id="MF_01080">
    <property type="entry name" value="TruB_bact"/>
    <property type="match status" value="1"/>
</dbReference>
<dbReference type="Pfam" id="PF01509">
    <property type="entry name" value="TruB_N"/>
    <property type="match status" value="1"/>
</dbReference>
<dbReference type="InterPro" id="IPR020103">
    <property type="entry name" value="PsdUridine_synth_cat_dom_sf"/>
</dbReference>
<accession>A0A223I2U3</accession>
<keyword evidence="4 5" id="KW-0413">Isomerase</keyword>